<keyword evidence="1" id="KW-0812">Transmembrane</keyword>
<accession>A0ABY4R2N9</accession>
<reference evidence="2" key="2">
    <citation type="submission" date="2022-05" db="EMBL/GenBank/DDBJ databases">
        <authorList>
            <person name="Kim J.-S."/>
            <person name="Lee K."/>
            <person name="Suh M."/>
            <person name="Eom M."/>
            <person name="Kim J.-S."/>
            <person name="Kim D.-S."/>
            <person name="Ko S.-H."/>
            <person name="Shin Y."/>
            <person name="Lee J.-S."/>
        </authorList>
    </citation>
    <scope>NUCLEOTIDE SEQUENCE</scope>
    <source>
        <strain evidence="2">N237</strain>
    </source>
</reference>
<evidence type="ECO:0000313" key="3">
    <source>
        <dbReference type="Proteomes" id="UP001056336"/>
    </source>
</evidence>
<feature type="transmembrane region" description="Helical" evidence="1">
    <location>
        <begin position="121"/>
        <end position="140"/>
    </location>
</feature>
<feature type="transmembrane region" description="Helical" evidence="1">
    <location>
        <begin position="34"/>
        <end position="55"/>
    </location>
</feature>
<keyword evidence="1" id="KW-1133">Transmembrane helix</keyword>
<feature type="transmembrane region" description="Helical" evidence="1">
    <location>
        <begin position="90"/>
        <end position="109"/>
    </location>
</feature>
<name>A0ABY4R2N9_9ACTN</name>
<dbReference type="Proteomes" id="UP001056336">
    <property type="component" value="Chromosome"/>
</dbReference>
<evidence type="ECO:0008006" key="4">
    <source>
        <dbReference type="Google" id="ProtNLM"/>
    </source>
</evidence>
<evidence type="ECO:0000256" key="1">
    <source>
        <dbReference type="SAM" id="Phobius"/>
    </source>
</evidence>
<gene>
    <name evidence="2" type="ORF">M6D93_06695</name>
</gene>
<keyword evidence="3" id="KW-1185">Reference proteome</keyword>
<dbReference type="EMBL" id="CP097332">
    <property type="protein sequence ID" value="UQX89683.1"/>
    <property type="molecule type" value="Genomic_DNA"/>
</dbReference>
<organism evidence="2 3">
    <name type="scientific">Jatrophihabitans telluris</name>
    <dbReference type="NCBI Taxonomy" id="2038343"/>
    <lineage>
        <taxon>Bacteria</taxon>
        <taxon>Bacillati</taxon>
        <taxon>Actinomycetota</taxon>
        <taxon>Actinomycetes</taxon>
        <taxon>Jatrophihabitantales</taxon>
        <taxon>Jatrophihabitantaceae</taxon>
        <taxon>Jatrophihabitans</taxon>
    </lineage>
</organism>
<keyword evidence="1" id="KW-0472">Membrane</keyword>
<evidence type="ECO:0000313" key="2">
    <source>
        <dbReference type="EMBL" id="UQX89683.1"/>
    </source>
</evidence>
<proteinExistence type="predicted"/>
<reference evidence="2" key="1">
    <citation type="journal article" date="2018" name="Int. J. Syst. Evol. Microbiol.">
        <title>Jatrophihabitans telluris sp. nov., isolated from sediment soil of lava forest wetlands and the emended description of the genus Jatrophihabitans.</title>
        <authorList>
            <person name="Lee K.C."/>
            <person name="Suh M.K."/>
            <person name="Eom M.K."/>
            <person name="Kim K.K."/>
            <person name="Kim J.S."/>
            <person name="Kim D.S."/>
            <person name="Ko S.H."/>
            <person name="Shin Y.K."/>
            <person name="Lee J.S."/>
        </authorList>
    </citation>
    <scope>NUCLEOTIDE SEQUENCE</scope>
    <source>
        <strain evidence="2">N237</strain>
    </source>
</reference>
<protein>
    <recommendedName>
        <fullName evidence="4">DUF2127 domain-containing protein</fullName>
    </recommendedName>
</protein>
<sequence length="180" mass="20463">MADYPHMPAWDQSAQDYALTRAETRPAPAALHRVVQLLLLNLALSIALTVVVLLLRHSVVDYQVAHAHLRRNSPLSPDEQRRTLRDAATIAIYSRLVGNVVVATVYFYLVRSLRRGRRRAYRRVLVLSIAGIASLALLWTQPYPSWMRIEQLGQGLVLVAILYQVTRPDVRAYFPKARRA</sequence>
<dbReference type="RefSeq" id="WP_249773579.1">
    <property type="nucleotide sequence ID" value="NZ_CP097332.1"/>
</dbReference>